<dbReference type="Pfam" id="PF03972">
    <property type="entry name" value="MmgE_PrpD_N"/>
    <property type="match status" value="1"/>
</dbReference>
<dbReference type="OrthoDB" id="9797528at2"/>
<evidence type="ECO:0008006" key="6">
    <source>
        <dbReference type="Google" id="ProtNLM"/>
    </source>
</evidence>
<reference evidence="4" key="1">
    <citation type="submission" date="2016-12" db="EMBL/GenBank/DDBJ databases">
        <authorList>
            <person name="Moulin L."/>
        </authorList>
    </citation>
    <scope>NUCLEOTIDE SEQUENCE [LARGE SCALE GENOMIC DNA]</scope>
    <source>
        <strain evidence="4">STM 7183</strain>
    </source>
</reference>
<dbReference type="SUPFAM" id="SSF103378">
    <property type="entry name" value="2-methylcitrate dehydratase PrpD"/>
    <property type="match status" value="1"/>
</dbReference>
<dbReference type="InterPro" id="IPR045337">
    <property type="entry name" value="MmgE_PrpD_C"/>
</dbReference>
<feature type="domain" description="MmgE/PrpD C-terminal" evidence="3">
    <location>
        <begin position="285"/>
        <end position="461"/>
    </location>
</feature>
<dbReference type="Proteomes" id="UP000195569">
    <property type="component" value="Unassembled WGS sequence"/>
</dbReference>
<proteinExistence type="inferred from homology"/>
<dbReference type="InterPro" id="IPR036148">
    <property type="entry name" value="MmgE/PrpD_sf"/>
</dbReference>
<evidence type="ECO:0000259" key="3">
    <source>
        <dbReference type="Pfam" id="PF19305"/>
    </source>
</evidence>
<evidence type="ECO:0000313" key="4">
    <source>
        <dbReference type="EMBL" id="SIT49305.1"/>
    </source>
</evidence>
<protein>
    <recommendedName>
        <fullName evidence="6">2-methylcitrate dehydratase</fullName>
    </recommendedName>
</protein>
<evidence type="ECO:0000259" key="2">
    <source>
        <dbReference type="Pfam" id="PF03972"/>
    </source>
</evidence>
<gene>
    <name evidence="4" type="ORF">BN2476_680065</name>
</gene>
<dbReference type="InterPro" id="IPR005656">
    <property type="entry name" value="MmgE_PrpD"/>
</dbReference>
<dbReference type="PANTHER" id="PTHR16943:SF8">
    <property type="entry name" value="2-METHYLCITRATE DEHYDRATASE"/>
    <property type="match status" value="1"/>
</dbReference>
<comment type="similarity">
    <text evidence="1">Belongs to the PrpD family.</text>
</comment>
<dbReference type="Pfam" id="PF19305">
    <property type="entry name" value="MmgE_PrpD_C"/>
    <property type="match status" value="1"/>
</dbReference>
<organism evidence="4 5">
    <name type="scientific">Paraburkholderia piptadeniae</name>
    <dbReference type="NCBI Taxonomy" id="1701573"/>
    <lineage>
        <taxon>Bacteria</taxon>
        <taxon>Pseudomonadati</taxon>
        <taxon>Pseudomonadota</taxon>
        <taxon>Betaproteobacteria</taxon>
        <taxon>Burkholderiales</taxon>
        <taxon>Burkholderiaceae</taxon>
        <taxon>Paraburkholderia</taxon>
    </lineage>
</organism>
<dbReference type="InterPro" id="IPR042188">
    <property type="entry name" value="MmgE/PrpD_sf_2"/>
</dbReference>
<dbReference type="EMBL" id="CYGY02000068">
    <property type="protein sequence ID" value="SIT49305.1"/>
    <property type="molecule type" value="Genomic_DNA"/>
</dbReference>
<dbReference type="PANTHER" id="PTHR16943">
    <property type="entry name" value="2-METHYLCITRATE DEHYDRATASE-RELATED"/>
    <property type="match status" value="1"/>
</dbReference>
<evidence type="ECO:0000313" key="5">
    <source>
        <dbReference type="Proteomes" id="UP000195569"/>
    </source>
</evidence>
<dbReference type="Gene3D" id="3.30.1330.120">
    <property type="entry name" value="2-methylcitrate dehydratase PrpD"/>
    <property type="match status" value="1"/>
</dbReference>
<sequence>MEMANDKYRDVVADSIANYVARVPKALDARTSHAAKSVLVDSLAVSLGALGHPAAQRARRHAYRFPMKEGGSVIWGTLQRTTPELAALTNGVLLRSYDYNDFFVGKRNSGHPSDMIGGVIAAAEWAGASGKELLSAIAVGYEIVAAMFDSFSTYPGGWDYTNLTSIGAASAIATVLKLDAPQIREALAMTVVPHLASDEIESGDLNARGDLTMWKRFNGSDAVRNALQACLLASVGVEGAVRPFVGKYGFIGKLALKEDTIPELLQLLNPEKPLSRVAETYMKRWPVGSVAQSAIQASLAARAQIKDLSQIKQLRLFAEEGAYEHLVKIRENPFQPISRETADHSLPYIVTAAVLDGFIRTESFDPERVLQPSRQAFLRDKVTVEPAPELGSLAGGKLKRAEAGYLSRVEIELNDGHVIKGEARPFPGHPKNPFIDADLEAKLRENAAPWGGEERIERLTDQLFSLDTLTNTRSLTELLAFDAPIDTPVQGEELAES</sequence>
<dbReference type="InterPro" id="IPR045336">
    <property type="entry name" value="MmgE_PrpD_N"/>
</dbReference>
<feature type="domain" description="MmgE/PrpD N-terminal" evidence="2">
    <location>
        <begin position="15"/>
        <end position="254"/>
    </location>
</feature>
<dbReference type="Gene3D" id="1.10.4100.10">
    <property type="entry name" value="2-methylcitrate dehydratase PrpD"/>
    <property type="match status" value="1"/>
</dbReference>
<name>A0A1N7SPF3_9BURK</name>
<comment type="caution">
    <text evidence="4">The sequence shown here is derived from an EMBL/GenBank/DDBJ whole genome shotgun (WGS) entry which is preliminary data.</text>
</comment>
<evidence type="ECO:0000256" key="1">
    <source>
        <dbReference type="ARBA" id="ARBA00006174"/>
    </source>
</evidence>
<dbReference type="InterPro" id="IPR042183">
    <property type="entry name" value="MmgE/PrpD_sf_1"/>
</dbReference>
<dbReference type="GO" id="GO:0016829">
    <property type="term" value="F:lyase activity"/>
    <property type="evidence" value="ECO:0007669"/>
    <property type="project" value="InterPro"/>
</dbReference>
<dbReference type="AlphaFoldDB" id="A0A1N7SPF3"/>
<keyword evidence="5" id="KW-1185">Reference proteome</keyword>
<accession>A0A1N7SPF3</accession>